<sequence length="606" mass="67536">MLTYKAPLRDIKFLINDVFDYQSHYKDLDNGENADPETIDMILQGMADFAENVLAPIYQPADEEGCHFEDGVVTTPKGFKEAYEQFVEGGWQGISYPEEYGGMNLPMSLNLIKAEIIGTANWPWSMYPGLSTGCINTMMQYGTEEQKETYLHKLVEGSWSGTMCLTEPQCGTDLGQVKSKAIPQEDGSYKLSGTKIFISSGEHDLTENIIHIVLARLPDAPGGTRGISLFIVPKFLPNAEGEVGERNGVSCGSIEHKMGISSSSTCVLNFDEATAYLIGEPNRGLKAMFTFMNTARLGTGIQGLAHTELAFQNALPYAKERRSMRALSGTKDPEKVADAIIHHADVRRMLLTQKAFAEGGRSMIYHAARYADKMSQGIAKGDDEAFEKWDDKLGFYTPILKGFLTEIGIEAAKHGQQVYGGHGYIKEWGMELIARDARIATMYEGTTGIQALDLLGRKVILQSKGKIIRDYTSSIMKWCGEYALDKEMRKFVWALTKLCAEWNTLTVRLMLMARKDREIISAASDDFLMYSGYIMMGYHWARMAAVAHKKLEKGGVESPEFYEAKIQTAEFYFDKLLPRTSGHAEAMVAPSESMMDMPIDSFAFLD</sequence>
<evidence type="ECO:0000256" key="3">
    <source>
        <dbReference type="ARBA" id="ARBA00022630"/>
    </source>
</evidence>
<dbReference type="InterPro" id="IPR037069">
    <property type="entry name" value="AcylCoA_DH/ox_N_sf"/>
</dbReference>
<dbReference type="InterPro" id="IPR013786">
    <property type="entry name" value="AcylCoA_DH/ox_N"/>
</dbReference>
<dbReference type="SUPFAM" id="SSF56645">
    <property type="entry name" value="Acyl-CoA dehydrogenase NM domain-like"/>
    <property type="match status" value="1"/>
</dbReference>
<evidence type="ECO:0000313" key="12">
    <source>
        <dbReference type="Proteomes" id="UP000664554"/>
    </source>
</evidence>
<organism evidence="11 12">
    <name type="scientific">Psychrobacter coccoides</name>
    <dbReference type="NCBI Taxonomy" id="2818440"/>
    <lineage>
        <taxon>Bacteria</taxon>
        <taxon>Pseudomonadati</taxon>
        <taxon>Pseudomonadota</taxon>
        <taxon>Gammaproteobacteria</taxon>
        <taxon>Moraxellales</taxon>
        <taxon>Moraxellaceae</taxon>
        <taxon>Psychrobacter</taxon>
    </lineage>
</organism>
<comment type="similarity">
    <text evidence="2 6">Belongs to the acyl-CoA dehydrogenase family.</text>
</comment>
<keyword evidence="12" id="KW-1185">Reference proteome</keyword>
<dbReference type="InterPro" id="IPR046373">
    <property type="entry name" value="Acyl-CoA_Oxase/DH_mid-dom_sf"/>
</dbReference>
<dbReference type="RefSeq" id="WP_207990283.1">
    <property type="nucleotide sequence ID" value="NZ_JAGBKM010000005.1"/>
</dbReference>
<evidence type="ECO:0000256" key="1">
    <source>
        <dbReference type="ARBA" id="ARBA00001974"/>
    </source>
</evidence>
<dbReference type="SUPFAM" id="SSF47203">
    <property type="entry name" value="Acyl-CoA dehydrogenase C-terminal domain-like"/>
    <property type="match status" value="1"/>
</dbReference>
<dbReference type="Pfam" id="PF00441">
    <property type="entry name" value="Acyl-CoA_dh_1"/>
    <property type="match status" value="1"/>
</dbReference>
<evidence type="ECO:0000259" key="7">
    <source>
        <dbReference type="Pfam" id="PF00441"/>
    </source>
</evidence>
<dbReference type="InterPro" id="IPR009100">
    <property type="entry name" value="AcylCoA_DH/oxidase_NM_dom_sf"/>
</dbReference>
<gene>
    <name evidence="11" type="ORF">J3492_04385</name>
</gene>
<feature type="domain" description="Acyl-CoA oxidase/dehydrogenase middle" evidence="8">
    <location>
        <begin position="163"/>
        <end position="272"/>
    </location>
</feature>
<dbReference type="Pfam" id="PF12806">
    <property type="entry name" value="Acyl-CoA_dh_C"/>
    <property type="match status" value="1"/>
</dbReference>
<keyword evidence="3 6" id="KW-0285">Flavoprotein</keyword>
<feature type="domain" description="Acyl-CoA dehydrogenase/oxidase C-terminal" evidence="7">
    <location>
        <begin position="282"/>
        <end position="453"/>
    </location>
</feature>
<evidence type="ECO:0000256" key="2">
    <source>
        <dbReference type="ARBA" id="ARBA00009347"/>
    </source>
</evidence>
<dbReference type="InterPro" id="IPR009075">
    <property type="entry name" value="AcylCo_DH/oxidase_C"/>
</dbReference>
<evidence type="ECO:0000256" key="5">
    <source>
        <dbReference type="ARBA" id="ARBA00023002"/>
    </source>
</evidence>
<evidence type="ECO:0000313" key="11">
    <source>
        <dbReference type="EMBL" id="MBO1530451.1"/>
    </source>
</evidence>
<dbReference type="Gene3D" id="1.10.540.10">
    <property type="entry name" value="Acyl-CoA dehydrogenase/oxidase, N-terminal domain"/>
    <property type="match status" value="1"/>
</dbReference>
<dbReference type="InterPro" id="IPR025878">
    <property type="entry name" value="Acyl-CoA_dh-like_C_dom"/>
</dbReference>
<dbReference type="Pfam" id="PF02770">
    <property type="entry name" value="Acyl-CoA_dh_M"/>
    <property type="match status" value="1"/>
</dbReference>
<keyword evidence="5 6" id="KW-0560">Oxidoreductase</keyword>
<dbReference type="InterPro" id="IPR036250">
    <property type="entry name" value="AcylCo_DH-like_C"/>
</dbReference>
<comment type="cofactor">
    <cofactor evidence="1 6">
        <name>FAD</name>
        <dbReference type="ChEBI" id="CHEBI:57692"/>
    </cofactor>
</comment>
<proteinExistence type="inferred from homology"/>
<evidence type="ECO:0000256" key="6">
    <source>
        <dbReference type="RuleBase" id="RU362125"/>
    </source>
</evidence>
<reference evidence="11 12" key="1">
    <citation type="submission" date="2021-03" db="EMBL/GenBank/DDBJ databases">
        <authorList>
            <person name="Shang D.-D."/>
            <person name="Du Z.-J."/>
            <person name="Chen G.-J."/>
        </authorList>
    </citation>
    <scope>NUCLEOTIDE SEQUENCE [LARGE SCALE GENOMIC DNA]</scope>
    <source>
        <strain evidence="11 12">F1192</strain>
    </source>
</reference>
<dbReference type="Proteomes" id="UP000664554">
    <property type="component" value="Unassembled WGS sequence"/>
</dbReference>
<dbReference type="PANTHER" id="PTHR42803">
    <property type="entry name" value="ACYL-COA DEHYDROGENASE"/>
    <property type="match status" value="1"/>
</dbReference>
<feature type="domain" description="Acetyl-CoA dehydrogenase-like C-terminal" evidence="10">
    <location>
        <begin position="478"/>
        <end position="598"/>
    </location>
</feature>
<comment type="caution">
    <text evidence="11">The sequence shown here is derived from an EMBL/GenBank/DDBJ whole genome shotgun (WGS) entry which is preliminary data.</text>
</comment>
<dbReference type="Pfam" id="PF02771">
    <property type="entry name" value="Acyl-CoA_dh_N"/>
    <property type="match status" value="1"/>
</dbReference>
<feature type="domain" description="Acyl-CoA dehydrogenase/oxidase N-terminal" evidence="9">
    <location>
        <begin position="37"/>
        <end position="157"/>
    </location>
</feature>
<evidence type="ECO:0000259" key="8">
    <source>
        <dbReference type="Pfam" id="PF02770"/>
    </source>
</evidence>
<evidence type="ECO:0000256" key="4">
    <source>
        <dbReference type="ARBA" id="ARBA00022827"/>
    </source>
</evidence>
<dbReference type="Gene3D" id="1.20.140.10">
    <property type="entry name" value="Butyryl-CoA Dehydrogenase, subunit A, domain 3"/>
    <property type="match status" value="1"/>
</dbReference>
<evidence type="ECO:0000259" key="9">
    <source>
        <dbReference type="Pfam" id="PF02771"/>
    </source>
</evidence>
<dbReference type="EMBL" id="JAGBKM010000005">
    <property type="protein sequence ID" value="MBO1530451.1"/>
    <property type="molecule type" value="Genomic_DNA"/>
</dbReference>
<dbReference type="PANTHER" id="PTHR42803:SF1">
    <property type="entry name" value="BROAD-SPECIFICITY LINEAR ACYL-COA DEHYDROGENASE FADE5"/>
    <property type="match status" value="1"/>
</dbReference>
<protein>
    <submittedName>
        <fullName evidence="11">Acyl-CoA dehydrogenase C-terminal domain-containing protein</fullName>
    </submittedName>
</protein>
<evidence type="ECO:0000259" key="10">
    <source>
        <dbReference type="Pfam" id="PF12806"/>
    </source>
</evidence>
<dbReference type="InterPro" id="IPR052166">
    <property type="entry name" value="Diverse_Acyl-CoA_DH"/>
</dbReference>
<dbReference type="InterPro" id="IPR006091">
    <property type="entry name" value="Acyl-CoA_Oxase/DH_mid-dom"/>
</dbReference>
<name>A0ABS3NM14_9GAMM</name>
<dbReference type="Gene3D" id="2.40.110.10">
    <property type="entry name" value="Butyryl-CoA Dehydrogenase, subunit A, domain 2"/>
    <property type="match status" value="1"/>
</dbReference>
<keyword evidence="4 6" id="KW-0274">FAD</keyword>
<accession>A0ABS3NM14</accession>